<evidence type="ECO:0000259" key="5">
    <source>
        <dbReference type="SMART" id="SM00156"/>
    </source>
</evidence>
<dbReference type="SUPFAM" id="SSF49785">
    <property type="entry name" value="Galactose-binding domain-like"/>
    <property type="match status" value="1"/>
</dbReference>
<dbReference type="SUPFAM" id="SSF56300">
    <property type="entry name" value="Metallo-dependent phosphatases"/>
    <property type="match status" value="1"/>
</dbReference>
<evidence type="ECO:0000313" key="7">
    <source>
        <dbReference type="Proteomes" id="UP001470230"/>
    </source>
</evidence>
<dbReference type="Gene3D" id="3.60.21.10">
    <property type="match status" value="1"/>
</dbReference>
<protein>
    <recommendedName>
        <fullName evidence="5">Serine/threonine specific protein phosphatases domain-containing protein</fullName>
    </recommendedName>
</protein>
<dbReference type="InterPro" id="IPR006186">
    <property type="entry name" value="Ser/Thr-sp_prot-phosphatase"/>
</dbReference>
<evidence type="ECO:0000256" key="4">
    <source>
        <dbReference type="PROSITE-ProRule" id="PRU00339"/>
    </source>
</evidence>
<gene>
    <name evidence="6" type="ORF">M9Y10_030449</name>
</gene>
<dbReference type="InterPro" id="IPR019734">
    <property type="entry name" value="TPR_rpt"/>
</dbReference>
<dbReference type="PANTHER" id="PTHR45668:SF3">
    <property type="entry name" value="SERINE_THREONINE-PROTEIN PHOSPHATASE RDGC"/>
    <property type="match status" value="1"/>
</dbReference>
<proteinExistence type="predicted"/>
<dbReference type="Gene3D" id="1.25.40.10">
    <property type="entry name" value="Tetratricopeptide repeat domain"/>
    <property type="match status" value="1"/>
</dbReference>
<comment type="caution">
    <text evidence="6">The sequence shown here is derived from an EMBL/GenBank/DDBJ whole genome shotgun (WGS) entry which is preliminary data.</text>
</comment>
<keyword evidence="4" id="KW-0802">TPR repeat</keyword>
<accession>A0ABR2H364</accession>
<name>A0ABR2H364_9EUKA</name>
<dbReference type="PANTHER" id="PTHR45668">
    <property type="entry name" value="SERINE/THREONINE-PROTEIN PHOSPHATASE 5-RELATED"/>
    <property type="match status" value="1"/>
</dbReference>
<evidence type="ECO:0000256" key="1">
    <source>
        <dbReference type="ARBA" id="ARBA00001936"/>
    </source>
</evidence>
<dbReference type="Proteomes" id="UP001470230">
    <property type="component" value="Unassembled WGS sequence"/>
</dbReference>
<keyword evidence="3" id="KW-0464">Manganese</keyword>
<evidence type="ECO:0000256" key="3">
    <source>
        <dbReference type="ARBA" id="ARBA00023211"/>
    </source>
</evidence>
<comment type="cofactor">
    <cofactor evidence="1">
        <name>Mn(2+)</name>
        <dbReference type="ChEBI" id="CHEBI:29035"/>
    </cofactor>
</comment>
<dbReference type="PROSITE" id="PS50005">
    <property type="entry name" value="TPR"/>
    <property type="match status" value="1"/>
</dbReference>
<dbReference type="InterPro" id="IPR008979">
    <property type="entry name" value="Galactose-bd-like_sf"/>
</dbReference>
<dbReference type="SMART" id="SM00156">
    <property type="entry name" value="PP2Ac"/>
    <property type="match status" value="1"/>
</dbReference>
<keyword evidence="7" id="KW-1185">Reference proteome</keyword>
<feature type="repeat" description="TPR" evidence="4">
    <location>
        <begin position="6"/>
        <end position="39"/>
    </location>
</feature>
<evidence type="ECO:0000313" key="6">
    <source>
        <dbReference type="EMBL" id="KAK8840674.1"/>
    </source>
</evidence>
<dbReference type="InterPro" id="IPR051134">
    <property type="entry name" value="PPP_phosphatase"/>
</dbReference>
<dbReference type="InterPro" id="IPR029052">
    <property type="entry name" value="Metallo-depent_PP-like"/>
</dbReference>
<organism evidence="6 7">
    <name type="scientific">Tritrichomonas musculus</name>
    <dbReference type="NCBI Taxonomy" id="1915356"/>
    <lineage>
        <taxon>Eukaryota</taxon>
        <taxon>Metamonada</taxon>
        <taxon>Parabasalia</taxon>
        <taxon>Tritrichomonadida</taxon>
        <taxon>Tritrichomonadidae</taxon>
        <taxon>Tritrichomonas</taxon>
    </lineage>
</organism>
<dbReference type="PRINTS" id="PR00114">
    <property type="entry name" value="STPHPHTASE"/>
</dbReference>
<dbReference type="EMBL" id="JAPFFF010000044">
    <property type="protein sequence ID" value="KAK8840674.1"/>
    <property type="molecule type" value="Genomic_DNA"/>
</dbReference>
<dbReference type="SMART" id="SM00028">
    <property type="entry name" value="TPR"/>
    <property type="match status" value="2"/>
</dbReference>
<dbReference type="Gene3D" id="2.60.120.260">
    <property type="entry name" value="Galactose-binding domain-like"/>
    <property type="match status" value="1"/>
</dbReference>
<dbReference type="SUPFAM" id="SSF48452">
    <property type="entry name" value="TPR-like"/>
    <property type="match status" value="1"/>
</dbReference>
<sequence length="601" mass="68754">MDSQDPAELKNLGNSYIKSGNVLKAAEAYSTALDLPQNDPTLTFFLYSNLSYANYLLGNYCDAFYDACKAIETDASQFKGYLRRSNVFEKLFFIDESINDINTAIKLAKNPKEIETLNSRLSILQKLKDSISNPQISCTDPPYSIKIKNDLDLTSAKSIGEFVFDNKGLSIDNPANFFTKIKLLFKNDMRNSTNDTIRLTVPKITILGNIYGDLGKLYLFFDKNGYPSKENVYLINGNFIGQGDHRIIIILFLFKLAEPSSIYFTKSVFDSFSTTKCIVVAEKFLQRKFGDRCTPIILSILEDFPLCVIVNDKFAVMSGGPPLNSTSIWGQFSRFIKNTENSEGFHRIDGYPMYSYGEDVVSKFLVDNNCECLICSSQPIVEGYEVLMDGKFINVSFSKINENFKANKSGYIEIIDKDIKTLVFDFDLFPLEVHYDENKYYFQGVFYTMRKYLNENPAKNGTIGIFAISEDFVPVSSTIDSSIYEIDYMSVPTPGSWILVDFKDRKMRVENYSIESARLNENNDHMKSWKIEGSNDGKYWIVLDIQNNVNELNGPMHNQVFGIKENAREFFRYIRILQHKKNHRGNWNLCLGHFDLFGTVK</sequence>
<reference evidence="6 7" key="1">
    <citation type="submission" date="2024-04" db="EMBL/GenBank/DDBJ databases">
        <title>Tritrichomonas musculus Genome.</title>
        <authorList>
            <person name="Alves-Ferreira E."/>
            <person name="Grigg M."/>
            <person name="Lorenzi H."/>
            <person name="Galac M."/>
        </authorList>
    </citation>
    <scope>NUCLEOTIDE SEQUENCE [LARGE SCALE GENOMIC DNA]</scope>
    <source>
        <strain evidence="6 7">EAF2021</strain>
    </source>
</reference>
<evidence type="ECO:0000256" key="2">
    <source>
        <dbReference type="ARBA" id="ARBA00022723"/>
    </source>
</evidence>
<dbReference type="InterPro" id="IPR011990">
    <property type="entry name" value="TPR-like_helical_dom_sf"/>
</dbReference>
<keyword evidence="2" id="KW-0479">Metal-binding</keyword>
<feature type="domain" description="Serine/threonine specific protein phosphatases" evidence="5">
    <location>
        <begin position="177"/>
        <end position="430"/>
    </location>
</feature>